<proteinExistence type="inferred from homology"/>
<dbReference type="RefSeq" id="WP_136822615.1">
    <property type="nucleotide sequence ID" value="NZ_BMJX01000008.1"/>
</dbReference>
<comment type="caution">
    <text evidence="3">The sequence shown here is derived from an EMBL/GenBank/DDBJ whole genome shotgun (WGS) entry which is preliminary data.</text>
</comment>
<comment type="similarity">
    <text evidence="1">Belongs to the peptidase M14 family.</text>
</comment>
<dbReference type="AlphaFoldDB" id="A0A4U0GTY6"/>
<dbReference type="EMBL" id="SUKA01000008">
    <property type="protein sequence ID" value="TJY62417.1"/>
    <property type="molecule type" value="Genomic_DNA"/>
</dbReference>
<reference evidence="3 4" key="1">
    <citation type="submission" date="2019-04" db="EMBL/GenBank/DDBJ databases">
        <title>Sphingobacterium olei sp. nov., isolated from oil-contaminated soil.</title>
        <authorList>
            <person name="Liu B."/>
        </authorList>
    </citation>
    <scope>NUCLEOTIDE SEQUENCE [LARGE SCALE GENOMIC DNA]</scope>
    <source>
        <strain evidence="3 4">Y3L14</strain>
    </source>
</reference>
<dbReference type="GO" id="GO:0008270">
    <property type="term" value="F:zinc ion binding"/>
    <property type="evidence" value="ECO:0007669"/>
    <property type="project" value="InterPro"/>
</dbReference>
<feature type="domain" description="Peptidase M14" evidence="2">
    <location>
        <begin position="54"/>
        <end position="306"/>
    </location>
</feature>
<dbReference type="Proteomes" id="UP000309872">
    <property type="component" value="Unassembled WGS sequence"/>
</dbReference>
<organism evidence="3 4">
    <name type="scientific">Sphingobacterium alkalisoli</name>
    <dbReference type="NCBI Taxonomy" id="1874115"/>
    <lineage>
        <taxon>Bacteria</taxon>
        <taxon>Pseudomonadati</taxon>
        <taxon>Bacteroidota</taxon>
        <taxon>Sphingobacteriia</taxon>
        <taxon>Sphingobacteriales</taxon>
        <taxon>Sphingobacteriaceae</taxon>
        <taxon>Sphingobacterium</taxon>
    </lineage>
</organism>
<dbReference type="InterPro" id="IPR000834">
    <property type="entry name" value="Peptidase_M14"/>
</dbReference>
<evidence type="ECO:0000313" key="4">
    <source>
        <dbReference type="Proteomes" id="UP000309872"/>
    </source>
</evidence>
<sequence>MKSLLVLLAITVFASCGNPPSSTSDSDFSKAMKLDTTQFNTLHEKYKEPALFYRRFKHSDVDSLIKVHAQNKVLLVDQIGKSVQGRSIYELTYGEGDINVMLWSQMHGDEPTATMALFDLFNYLEGKDDGASEIRGLLKNKLRIHFIPMLNPDGAEIYNRRNAQSIDLNRDARAGQTVEGALLKTRAKAIVPQYGFNLHDQSIYYNVPGTKNPVTISLLAPAYNEGREINEVREGAMQLIVGMNEILQQYIPDAVAKYDDTYTPRGFGDNFQSWGASTVLIESGGLKGDPEKQEIRRLNFIIILNALIQIAEGSYKKYEATHYEDIPFNASLLHDVVIRNLSLGNDSIPLKTDIAIRRGETTVGRDYFVRGRVEDIGDLPESIGYDEIDADGLHFVAAKLATNVVNDISSLTMEQAYALLKKGFMAIPVKTVGTTRESKLHGLPVHLFTQKQFFTTSSIDLGGTTNFYLGDSSGNLKYAVFNGYLIDLSKGINDLTFKNRIH</sequence>
<comment type="caution">
    <text evidence="1">Lacks conserved residue(s) required for the propagation of feature annotation.</text>
</comment>
<evidence type="ECO:0000313" key="3">
    <source>
        <dbReference type="EMBL" id="TJY62417.1"/>
    </source>
</evidence>
<dbReference type="OrthoDB" id="1119199at2"/>
<dbReference type="PROSITE" id="PS51257">
    <property type="entry name" value="PROKAR_LIPOPROTEIN"/>
    <property type="match status" value="1"/>
</dbReference>
<dbReference type="Pfam" id="PF00246">
    <property type="entry name" value="Peptidase_M14"/>
    <property type="match status" value="1"/>
</dbReference>
<dbReference type="SUPFAM" id="SSF53187">
    <property type="entry name" value="Zn-dependent exopeptidases"/>
    <property type="match status" value="1"/>
</dbReference>
<dbReference type="Gene3D" id="3.40.630.10">
    <property type="entry name" value="Zn peptidases"/>
    <property type="match status" value="1"/>
</dbReference>
<protein>
    <submittedName>
        <fullName evidence="3">Peptidase M14</fullName>
    </submittedName>
</protein>
<evidence type="ECO:0000259" key="2">
    <source>
        <dbReference type="PROSITE" id="PS52035"/>
    </source>
</evidence>
<dbReference type="PROSITE" id="PS52035">
    <property type="entry name" value="PEPTIDASE_M14"/>
    <property type="match status" value="1"/>
</dbReference>
<gene>
    <name evidence="3" type="ORF">FAZ19_20355</name>
</gene>
<evidence type="ECO:0000256" key="1">
    <source>
        <dbReference type="PROSITE-ProRule" id="PRU01379"/>
    </source>
</evidence>
<name>A0A4U0GTY6_9SPHI</name>
<dbReference type="GO" id="GO:0006508">
    <property type="term" value="P:proteolysis"/>
    <property type="evidence" value="ECO:0007669"/>
    <property type="project" value="InterPro"/>
</dbReference>
<accession>A0A4U0GTY6</accession>
<dbReference type="GO" id="GO:0004181">
    <property type="term" value="F:metallocarboxypeptidase activity"/>
    <property type="evidence" value="ECO:0007669"/>
    <property type="project" value="InterPro"/>
</dbReference>
<keyword evidence="4" id="KW-1185">Reference proteome</keyword>